<comment type="caution">
    <text evidence="2">The sequence shown here is derived from an EMBL/GenBank/DDBJ whole genome shotgun (WGS) entry which is preliminary data.</text>
</comment>
<feature type="non-terminal residue" evidence="2">
    <location>
        <position position="1"/>
    </location>
</feature>
<keyword evidence="1" id="KW-0812">Transmembrane</keyword>
<evidence type="ECO:0000313" key="3">
    <source>
        <dbReference type="Proteomes" id="UP000824890"/>
    </source>
</evidence>
<dbReference type="Proteomes" id="UP000824890">
    <property type="component" value="Unassembled WGS sequence"/>
</dbReference>
<protein>
    <submittedName>
        <fullName evidence="2">Uncharacterized protein</fullName>
    </submittedName>
</protein>
<evidence type="ECO:0000313" key="2">
    <source>
        <dbReference type="EMBL" id="KAH0909504.1"/>
    </source>
</evidence>
<name>A0ABQ8BXF7_BRANA</name>
<gene>
    <name evidence="2" type="ORF">HID58_032825</name>
</gene>
<keyword evidence="3" id="KW-1185">Reference proteome</keyword>
<evidence type="ECO:0000256" key="1">
    <source>
        <dbReference type="SAM" id="Phobius"/>
    </source>
</evidence>
<feature type="transmembrane region" description="Helical" evidence="1">
    <location>
        <begin position="176"/>
        <end position="195"/>
    </location>
</feature>
<keyword evidence="1" id="KW-0472">Membrane</keyword>
<accession>A0ABQ8BXF7</accession>
<sequence>YALSIGFHDIKERGAFRDTCRLAVGSPSSLCCLKKTRRPYDLSSASSANFTLYILLFSSFSSLPKLQKSKNLSKLLQSKLRDYLTNNGRKVDSVQEKAENFVKERDEIASDSLSDENPRQVFKNCVGSKVHSADQMIIWMTQHRALKLHMYSLHLSLLSGLMAIMILFLFNSKGRGLVSMLMWIMNCPSLLLTLLGRPSLFSSCYERSTSLPSIKPSPSPVLLLSGAQHGPDDRIPVQNPIASKVSDGTSRTVVEQTDGVAATLVKIQMSTIKLPHLLYQKEGVQHLTIRLLAQRMERRHGWIRSN</sequence>
<organism evidence="2 3">
    <name type="scientific">Brassica napus</name>
    <name type="common">Rape</name>
    <dbReference type="NCBI Taxonomy" id="3708"/>
    <lineage>
        <taxon>Eukaryota</taxon>
        <taxon>Viridiplantae</taxon>
        <taxon>Streptophyta</taxon>
        <taxon>Embryophyta</taxon>
        <taxon>Tracheophyta</taxon>
        <taxon>Spermatophyta</taxon>
        <taxon>Magnoliopsida</taxon>
        <taxon>eudicotyledons</taxon>
        <taxon>Gunneridae</taxon>
        <taxon>Pentapetalae</taxon>
        <taxon>rosids</taxon>
        <taxon>malvids</taxon>
        <taxon>Brassicales</taxon>
        <taxon>Brassicaceae</taxon>
        <taxon>Brassiceae</taxon>
        <taxon>Brassica</taxon>
    </lineage>
</organism>
<reference evidence="2 3" key="1">
    <citation type="submission" date="2021-05" db="EMBL/GenBank/DDBJ databases">
        <title>Genome Assembly of Synthetic Allotetraploid Brassica napus Reveals Homoeologous Exchanges between Subgenomes.</title>
        <authorList>
            <person name="Davis J.T."/>
        </authorList>
    </citation>
    <scope>NUCLEOTIDE SEQUENCE [LARGE SCALE GENOMIC DNA]</scope>
    <source>
        <strain evidence="3">cv. Da-Ae</strain>
        <tissue evidence="2">Seedling</tissue>
    </source>
</reference>
<dbReference type="EMBL" id="JAGKQM010000009">
    <property type="protein sequence ID" value="KAH0909504.1"/>
    <property type="molecule type" value="Genomic_DNA"/>
</dbReference>
<keyword evidence="1" id="KW-1133">Transmembrane helix</keyword>
<proteinExistence type="predicted"/>
<feature type="transmembrane region" description="Helical" evidence="1">
    <location>
        <begin position="150"/>
        <end position="170"/>
    </location>
</feature>